<reference evidence="1 2" key="1">
    <citation type="journal article" date="2015" name="Genome Announc.">
        <title>Expanding the biotechnology potential of lactobacilli through comparative genomics of 213 strains and associated genera.</title>
        <authorList>
            <person name="Sun Z."/>
            <person name="Harris H.M."/>
            <person name="McCann A."/>
            <person name="Guo C."/>
            <person name="Argimon S."/>
            <person name="Zhang W."/>
            <person name="Yang X."/>
            <person name="Jeffery I.B."/>
            <person name="Cooney J.C."/>
            <person name="Kagawa T.F."/>
            <person name="Liu W."/>
            <person name="Song Y."/>
            <person name="Salvetti E."/>
            <person name="Wrobel A."/>
            <person name="Rasinkangas P."/>
            <person name="Parkhill J."/>
            <person name="Rea M.C."/>
            <person name="O'Sullivan O."/>
            <person name="Ritari J."/>
            <person name="Douillard F.P."/>
            <person name="Paul Ross R."/>
            <person name="Yang R."/>
            <person name="Briner A.E."/>
            <person name="Felis G.E."/>
            <person name="de Vos W.M."/>
            <person name="Barrangou R."/>
            <person name="Klaenhammer T.R."/>
            <person name="Caufield P.W."/>
            <person name="Cui Y."/>
            <person name="Zhang H."/>
            <person name="O'Toole P.W."/>
        </authorList>
    </citation>
    <scope>NUCLEOTIDE SEQUENCE [LARGE SCALE GENOMIC DNA]</scope>
    <source>
        <strain evidence="1 2">DSM 16381</strain>
    </source>
</reference>
<name>A0A0R1USR0_9LACO</name>
<accession>A0A0R1USR0</accession>
<evidence type="ECO:0008006" key="3">
    <source>
        <dbReference type="Google" id="ProtNLM"/>
    </source>
</evidence>
<dbReference type="PATRIC" id="fig|1423753.3.peg.2032"/>
<sequence length="58" mass="6510">MIKALGITKETKLELTLLDDGLKVTKKKDNLSSQFVTAMNETLVEYHDALEALKKSDE</sequence>
<keyword evidence="2" id="KW-1185">Reference proteome</keyword>
<comment type="caution">
    <text evidence="1">The sequence shown here is derived from an EMBL/GenBank/DDBJ whole genome shotgun (WGS) entry which is preliminary data.</text>
</comment>
<proteinExistence type="predicted"/>
<organism evidence="1 2">
    <name type="scientific">Levilactobacillus hammesii DSM 16381</name>
    <dbReference type="NCBI Taxonomy" id="1423753"/>
    <lineage>
        <taxon>Bacteria</taxon>
        <taxon>Bacillati</taxon>
        <taxon>Bacillota</taxon>
        <taxon>Bacilli</taxon>
        <taxon>Lactobacillales</taxon>
        <taxon>Lactobacillaceae</taxon>
        <taxon>Levilactobacillus</taxon>
    </lineage>
</organism>
<gene>
    <name evidence="1" type="ORF">FD28_GL001933</name>
</gene>
<dbReference type="STRING" id="1423753.FD28_GL001933"/>
<evidence type="ECO:0000313" key="1">
    <source>
        <dbReference type="EMBL" id="KRL96182.1"/>
    </source>
</evidence>
<dbReference type="AlphaFoldDB" id="A0A0R1USR0"/>
<dbReference type="EMBL" id="AZFS01000041">
    <property type="protein sequence ID" value="KRL96182.1"/>
    <property type="molecule type" value="Genomic_DNA"/>
</dbReference>
<protein>
    <recommendedName>
        <fullName evidence="3">SpoVT-AbrB domain-containing protein</fullName>
    </recommendedName>
</protein>
<dbReference type="Proteomes" id="UP000051580">
    <property type="component" value="Unassembled WGS sequence"/>
</dbReference>
<evidence type="ECO:0000313" key="2">
    <source>
        <dbReference type="Proteomes" id="UP000051580"/>
    </source>
</evidence>